<dbReference type="RefSeq" id="WP_196287847.1">
    <property type="nucleotide sequence ID" value="NZ_JADQDP010000004.1"/>
</dbReference>
<dbReference type="EMBL" id="JADQDP010000004">
    <property type="protein sequence ID" value="MBF9143496.1"/>
    <property type="molecule type" value="Genomic_DNA"/>
</dbReference>
<evidence type="ECO:0000313" key="2">
    <source>
        <dbReference type="Proteomes" id="UP000645610"/>
    </source>
</evidence>
<evidence type="ECO:0000313" key="1">
    <source>
        <dbReference type="EMBL" id="MBF9143496.1"/>
    </source>
</evidence>
<accession>A0A931BJ72</accession>
<keyword evidence="2" id="KW-1185">Reference proteome</keyword>
<dbReference type="AlphaFoldDB" id="A0A931BJ72"/>
<sequence length="106" mass="12101">MCPPLSCCNQRLSQPLPTQLYYLVRLLLTHDDADELLANQQVPVQRRLEQLWSRVQHSVQCRCRVSAARAIELTECLVACLLREDCCRRSLRRAVTLDEALGPVLA</sequence>
<organism evidence="1 2">
    <name type="scientific">Hymenobacter properus</name>
    <dbReference type="NCBI Taxonomy" id="2791026"/>
    <lineage>
        <taxon>Bacteria</taxon>
        <taxon>Pseudomonadati</taxon>
        <taxon>Bacteroidota</taxon>
        <taxon>Cytophagia</taxon>
        <taxon>Cytophagales</taxon>
        <taxon>Hymenobacteraceae</taxon>
        <taxon>Hymenobacter</taxon>
    </lineage>
</organism>
<name>A0A931BJ72_9BACT</name>
<reference evidence="1 2" key="1">
    <citation type="submission" date="2020-11" db="EMBL/GenBank/DDBJ databases">
        <authorList>
            <person name="Kim M.K."/>
        </authorList>
    </citation>
    <scope>NUCLEOTIDE SEQUENCE [LARGE SCALE GENOMIC DNA]</scope>
    <source>
        <strain evidence="1 2">BT439</strain>
    </source>
</reference>
<proteinExistence type="predicted"/>
<protein>
    <submittedName>
        <fullName evidence="1">Uncharacterized protein</fullName>
    </submittedName>
</protein>
<gene>
    <name evidence="1" type="ORF">I2I01_17765</name>
</gene>
<comment type="caution">
    <text evidence="1">The sequence shown here is derived from an EMBL/GenBank/DDBJ whole genome shotgun (WGS) entry which is preliminary data.</text>
</comment>
<dbReference type="Proteomes" id="UP000645610">
    <property type="component" value="Unassembled WGS sequence"/>
</dbReference>